<keyword evidence="2" id="KW-1185">Reference proteome</keyword>
<name>A0A4Z0BSG9_9BURK</name>
<evidence type="ECO:0000313" key="2">
    <source>
        <dbReference type="Proteomes" id="UP000297564"/>
    </source>
</evidence>
<dbReference type="AlphaFoldDB" id="A0A4Z0BSG9"/>
<dbReference type="Proteomes" id="UP000297564">
    <property type="component" value="Unassembled WGS sequence"/>
</dbReference>
<organism evidence="1 2">
    <name type="scientific">Ramlibacter rhizophilus</name>
    <dbReference type="NCBI Taxonomy" id="1781167"/>
    <lineage>
        <taxon>Bacteria</taxon>
        <taxon>Pseudomonadati</taxon>
        <taxon>Pseudomonadota</taxon>
        <taxon>Betaproteobacteria</taxon>
        <taxon>Burkholderiales</taxon>
        <taxon>Comamonadaceae</taxon>
        <taxon>Ramlibacter</taxon>
    </lineage>
</organism>
<dbReference type="EMBL" id="SMLL01000003">
    <property type="protein sequence ID" value="TFZ01380.1"/>
    <property type="molecule type" value="Genomic_DNA"/>
</dbReference>
<evidence type="ECO:0000313" key="1">
    <source>
        <dbReference type="EMBL" id="TFZ01380.1"/>
    </source>
</evidence>
<dbReference type="RefSeq" id="WP_135284678.1">
    <property type="nucleotide sequence ID" value="NZ_SMLL01000003.1"/>
</dbReference>
<reference evidence="1 2" key="1">
    <citation type="submission" date="2019-03" db="EMBL/GenBank/DDBJ databases">
        <title>Ramlibacter rhizophilus CCTCC AB2015357, whole genome shotgun sequence.</title>
        <authorList>
            <person name="Zhang X."/>
            <person name="Feng G."/>
            <person name="Zhu H."/>
        </authorList>
    </citation>
    <scope>NUCLEOTIDE SEQUENCE [LARGE SCALE GENOMIC DNA]</scope>
    <source>
        <strain evidence="1 2">CCTCC AB2015357</strain>
    </source>
</reference>
<gene>
    <name evidence="1" type="ORF">EZ242_08350</name>
</gene>
<accession>A0A4Z0BSG9</accession>
<comment type="caution">
    <text evidence="1">The sequence shown here is derived from an EMBL/GenBank/DDBJ whole genome shotgun (WGS) entry which is preliminary data.</text>
</comment>
<protein>
    <recommendedName>
        <fullName evidence="3">Phosphoglycerate mutase</fullName>
    </recommendedName>
</protein>
<dbReference type="OrthoDB" id="5295974at2"/>
<evidence type="ECO:0008006" key="3">
    <source>
        <dbReference type="Google" id="ProtNLM"/>
    </source>
</evidence>
<sequence>MSQGVHVLVAHASCAAPWCRDALGALALPKLSALLARLAPMGLDEGGPRMLSTPHERVLARACGFWAGDGHAPRAAWDLRRQGEDPAGAAWGWITPCHWAVATDHVRMQPPESLALEEGDSRALLDAMAPYFEEDGLQLRYQEPLRWLARGELLRGLACASLGRVSGAVVDDWLPRGPEARPLRRLQQEMQMLLYTHPVNEAREARGLLPVNSFWLSAAGALPEAAAPASPPIALDESLGPAAALGDEAAWQDAWRALDDGPIARLLDALAPDREVRLTLCGDSHAQTWALPPPGAWARATRLFRSAPTPAQVLASL</sequence>
<proteinExistence type="predicted"/>